<proteinExistence type="predicted"/>
<sequence>IDSGLFGGEHNMACFLIEGTTSKVLIDASGKMEGKKIAKKLVGMNLIPDKIILTHSHWDHA</sequence>
<comment type="caution">
    <text evidence="2">The sequence shown here is derived from an EMBL/GenBank/DDBJ whole genome shotgun (WGS) entry which is preliminary data.</text>
</comment>
<dbReference type="EMBL" id="BARU01015998">
    <property type="protein sequence ID" value="GAH57403.1"/>
    <property type="molecule type" value="Genomic_DNA"/>
</dbReference>
<accession>X1IIK4</accession>
<dbReference type="Pfam" id="PF00753">
    <property type="entry name" value="Lactamase_B"/>
    <property type="match status" value="1"/>
</dbReference>
<dbReference type="InterPro" id="IPR001279">
    <property type="entry name" value="Metallo-B-lactamas"/>
</dbReference>
<organism evidence="2">
    <name type="scientific">marine sediment metagenome</name>
    <dbReference type="NCBI Taxonomy" id="412755"/>
    <lineage>
        <taxon>unclassified sequences</taxon>
        <taxon>metagenomes</taxon>
        <taxon>ecological metagenomes</taxon>
    </lineage>
</organism>
<gene>
    <name evidence="2" type="ORF">S03H2_27042</name>
</gene>
<name>X1IIK4_9ZZZZ</name>
<reference evidence="2" key="1">
    <citation type="journal article" date="2014" name="Front. Microbiol.">
        <title>High frequency of phylogenetically diverse reductive dehalogenase-homologous genes in deep subseafloor sedimentary metagenomes.</title>
        <authorList>
            <person name="Kawai M."/>
            <person name="Futagami T."/>
            <person name="Toyoda A."/>
            <person name="Takaki Y."/>
            <person name="Nishi S."/>
            <person name="Hori S."/>
            <person name="Arai W."/>
            <person name="Tsubouchi T."/>
            <person name="Morono Y."/>
            <person name="Uchiyama I."/>
            <person name="Ito T."/>
            <person name="Fujiyama A."/>
            <person name="Inagaki F."/>
            <person name="Takami H."/>
        </authorList>
    </citation>
    <scope>NUCLEOTIDE SEQUENCE</scope>
    <source>
        <strain evidence="2">Expedition CK06-06</strain>
    </source>
</reference>
<feature type="domain" description="Metallo-beta-lactamase" evidence="1">
    <location>
        <begin position="13"/>
        <end position="61"/>
    </location>
</feature>
<dbReference type="SUPFAM" id="SSF56281">
    <property type="entry name" value="Metallo-hydrolase/oxidoreductase"/>
    <property type="match status" value="1"/>
</dbReference>
<dbReference type="Gene3D" id="3.60.15.10">
    <property type="entry name" value="Ribonuclease Z/Hydroxyacylglutathione hydrolase-like"/>
    <property type="match status" value="1"/>
</dbReference>
<protein>
    <recommendedName>
        <fullName evidence="1">Metallo-beta-lactamase domain-containing protein</fullName>
    </recommendedName>
</protein>
<evidence type="ECO:0000259" key="1">
    <source>
        <dbReference type="Pfam" id="PF00753"/>
    </source>
</evidence>
<feature type="non-terminal residue" evidence="2">
    <location>
        <position position="61"/>
    </location>
</feature>
<evidence type="ECO:0000313" key="2">
    <source>
        <dbReference type="EMBL" id="GAH57403.1"/>
    </source>
</evidence>
<dbReference type="InterPro" id="IPR036866">
    <property type="entry name" value="RibonucZ/Hydroxyglut_hydro"/>
</dbReference>
<dbReference type="AlphaFoldDB" id="X1IIK4"/>
<feature type="non-terminal residue" evidence="2">
    <location>
        <position position="1"/>
    </location>
</feature>